<dbReference type="Gene3D" id="3.40.630.30">
    <property type="match status" value="1"/>
</dbReference>
<dbReference type="PANTHER" id="PTHR43792">
    <property type="entry name" value="GNAT FAMILY, PUTATIVE (AFU_ORTHOLOGUE AFUA_3G00765)-RELATED-RELATED"/>
    <property type="match status" value="1"/>
</dbReference>
<accession>A0ABP7J3E9</accession>
<dbReference type="Proteomes" id="UP001501821">
    <property type="component" value="Unassembled WGS sequence"/>
</dbReference>
<evidence type="ECO:0000259" key="1">
    <source>
        <dbReference type="PROSITE" id="PS51186"/>
    </source>
</evidence>
<comment type="caution">
    <text evidence="2">The sequence shown here is derived from an EMBL/GenBank/DDBJ whole genome shotgun (WGS) entry which is preliminary data.</text>
</comment>
<evidence type="ECO:0000313" key="2">
    <source>
        <dbReference type="EMBL" id="GAA3832778.1"/>
    </source>
</evidence>
<dbReference type="Pfam" id="PF13302">
    <property type="entry name" value="Acetyltransf_3"/>
    <property type="match status" value="1"/>
</dbReference>
<dbReference type="InterPro" id="IPR016181">
    <property type="entry name" value="Acyl_CoA_acyltransferase"/>
</dbReference>
<proteinExistence type="predicted"/>
<gene>
    <name evidence="2" type="ORF">GCM10022242_37340</name>
</gene>
<name>A0ABP7J3E9_9ACTN</name>
<dbReference type="PROSITE" id="PS51186">
    <property type="entry name" value="GNAT"/>
    <property type="match status" value="1"/>
</dbReference>
<dbReference type="InterPro" id="IPR000182">
    <property type="entry name" value="GNAT_dom"/>
</dbReference>
<organism evidence="2 3">
    <name type="scientific">Nocardioides panacisoli</name>
    <dbReference type="NCBI Taxonomy" id="627624"/>
    <lineage>
        <taxon>Bacteria</taxon>
        <taxon>Bacillati</taxon>
        <taxon>Actinomycetota</taxon>
        <taxon>Actinomycetes</taxon>
        <taxon>Propionibacteriales</taxon>
        <taxon>Nocardioidaceae</taxon>
        <taxon>Nocardioides</taxon>
    </lineage>
</organism>
<reference evidence="3" key="1">
    <citation type="journal article" date="2019" name="Int. J. Syst. Evol. Microbiol.">
        <title>The Global Catalogue of Microorganisms (GCM) 10K type strain sequencing project: providing services to taxonomists for standard genome sequencing and annotation.</title>
        <authorList>
            <consortium name="The Broad Institute Genomics Platform"/>
            <consortium name="The Broad Institute Genome Sequencing Center for Infectious Disease"/>
            <person name="Wu L."/>
            <person name="Ma J."/>
        </authorList>
    </citation>
    <scope>NUCLEOTIDE SEQUENCE [LARGE SCALE GENOMIC DNA]</scope>
    <source>
        <strain evidence="3">JCM 16953</strain>
    </source>
</reference>
<dbReference type="SUPFAM" id="SSF55729">
    <property type="entry name" value="Acyl-CoA N-acyltransferases (Nat)"/>
    <property type="match status" value="1"/>
</dbReference>
<protein>
    <submittedName>
        <fullName evidence="2">GNAT family protein</fullName>
    </submittedName>
</protein>
<dbReference type="RefSeq" id="WP_344778335.1">
    <property type="nucleotide sequence ID" value="NZ_BAABAH010000018.1"/>
</dbReference>
<dbReference type="CDD" id="cd04301">
    <property type="entry name" value="NAT_SF"/>
    <property type="match status" value="1"/>
</dbReference>
<dbReference type="EMBL" id="BAABAH010000018">
    <property type="protein sequence ID" value="GAA3832778.1"/>
    <property type="molecule type" value="Genomic_DNA"/>
</dbReference>
<dbReference type="InterPro" id="IPR051531">
    <property type="entry name" value="N-acetyltransferase"/>
</dbReference>
<keyword evidence="3" id="KW-1185">Reference proteome</keyword>
<evidence type="ECO:0000313" key="3">
    <source>
        <dbReference type="Proteomes" id="UP001501821"/>
    </source>
</evidence>
<sequence>MRDVPDDVRRAGLAPAYPIATERLLLRPIDPVADLEAMHAYLSREDVCAYIPPEPRSLEELAEALANPDRIRSELTEEGQVLALAVVLAETGRLIGDLVLFWHSERHGNGEIGYVINPDFHGHGYATEAARALLGLAFDGLGLRRVTARIDADNLASANVLGKLGMRQEAVLVENEWFKGRWGTEIDFALLAREWRGRSL</sequence>
<feature type="domain" description="N-acetyltransferase" evidence="1">
    <location>
        <begin position="24"/>
        <end position="193"/>
    </location>
</feature>